<name>A0A8T0G328_CERPU</name>
<feature type="domain" description="UmuC" evidence="15">
    <location>
        <begin position="14"/>
        <end position="252"/>
    </location>
</feature>
<comment type="caution">
    <text evidence="16">The sequence shown here is derived from an EMBL/GenBank/DDBJ whole genome shotgun (WGS) entry which is preliminary data.</text>
</comment>
<comment type="cofactor">
    <cofactor evidence="1">
        <name>Mn(2+)</name>
        <dbReference type="ChEBI" id="CHEBI:29035"/>
    </cofactor>
</comment>
<dbReference type="GO" id="GO:0006281">
    <property type="term" value="P:DNA repair"/>
    <property type="evidence" value="ECO:0007669"/>
    <property type="project" value="UniProtKB-KW"/>
</dbReference>
<dbReference type="InterPro" id="IPR052230">
    <property type="entry name" value="DNA_polymerase_eta"/>
</dbReference>
<evidence type="ECO:0000256" key="14">
    <source>
        <dbReference type="ARBA" id="ARBA00049244"/>
    </source>
</evidence>
<evidence type="ECO:0000256" key="10">
    <source>
        <dbReference type="ARBA" id="ARBA00022842"/>
    </source>
</evidence>
<dbReference type="Proteomes" id="UP000822688">
    <property type="component" value="Chromosome 12"/>
</dbReference>
<dbReference type="SUPFAM" id="SSF56672">
    <property type="entry name" value="DNA/RNA polymerases"/>
    <property type="match status" value="1"/>
</dbReference>
<keyword evidence="11" id="KW-0234">DNA repair</keyword>
<evidence type="ECO:0000256" key="1">
    <source>
        <dbReference type="ARBA" id="ARBA00001936"/>
    </source>
</evidence>
<dbReference type="PIRSF" id="PIRSF036603">
    <property type="entry name" value="DPol_eta"/>
    <property type="match status" value="1"/>
</dbReference>
<keyword evidence="12" id="KW-0539">Nucleus</keyword>
<evidence type="ECO:0000256" key="6">
    <source>
        <dbReference type="ARBA" id="ARBA00022679"/>
    </source>
</evidence>
<evidence type="ECO:0000256" key="7">
    <source>
        <dbReference type="ARBA" id="ARBA00022695"/>
    </source>
</evidence>
<accession>A0A8T0G328</accession>
<protein>
    <recommendedName>
        <fullName evidence="13">DNA polymerase eta</fullName>
        <ecNumber evidence="5">2.7.7.7</ecNumber>
    </recommendedName>
</protein>
<comment type="catalytic activity">
    <reaction evidence="14">
        <text>DNA(n) + a 2'-deoxyribonucleoside 5'-triphosphate = DNA(n+1) + diphosphate</text>
        <dbReference type="Rhea" id="RHEA:22508"/>
        <dbReference type="Rhea" id="RHEA-COMP:17339"/>
        <dbReference type="Rhea" id="RHEA-COMP:17340"/>
        <dbReference type="ChEBI" id="CHEBI:33019"/>
        <dbReference type="ChEBI" id="CHEBI:61560"/>
        <dbReference type="ChEBI" id="CHEBI:173112"/>
        <dbReference type="EC" id="2.7.7.7"/>
    </reaction>
</comment>
<dbReference type="InterPro" id="IPR001126">
    <property type="entry name" value="UmuC"/>
</dbReference>
<dbReference type="FunFam" id="3.30.70.270:FF:000029">
    <property type="entry name" value="DNA polymerase eta"/>
    <property type="match status" value="1"/>
</dbReference>
<evidence type="ECO:0000256" key="8">
    <source>
        <dbReference type="ARBA" id="ARBA00022723"/>
    </source>
</evidence>
<dbReference type="InterPro" id="IPR043128">
    <property type="entry name" value="Rev_trsase/Diguanyl_cyclase"/>
</dbReference>
<dbReference type="GO" id="GO:0009411">
    <property type="term" value="P:response to UV"/>
    <property type="evidence" value="ECO:0007669"/>
    <property type="project" value="UniProtKB-ARBA"/>
</dbReference>
<dbReference type="SUPFAM" id="SSF100879">
    <property type="entry name" value="Lesion bypass DNA polymerase (Y-family), little finger domain"/>
    <property type="match status" value="1"/>
</dbReference>
<keyword evidence="9" id="KW-0227">DNA damage</keyword>
<dbReference type="InterPro" id="IPR043502">
    <property type="entry name" value="DNA/RNA_pol_sf"/>
</dbReference>
<comment type="subcellular location">
    <subcellularLocation>
        <location evidence="3">Nucleus</location>
    </subcellularLocation>
</comment>
<evidence type="ECO:0000256" key="11">
    <source>
        <dbReference type="ARBA" id="ARBA00023204"/>
    </source>
</evidence>
<evidence type="ECO:0000256" key="13">
    <source>
        <dbReference type="ARBA" id="ARBA00044975"/>
    </source>
</evidence>
<organism evidence="16 17">
    <name type="scientific">Ceratodon purpureus</name>
    <name type="common">Fire moss</name>
    <name type="synonym">Dicranum purpureum</name>
    <dbReference type="NCBI Taxonomy" id="3225"/>
    <lineage>
        <taxon>Eukaryota</taxon>
        <taxon>Viridiplantae</taxon>
        <taxon>Streptophyta</taxon>
        <taxon>Embryophyta</taxon>
        <taxon>Bryophyta</taxon>
        <taxon>Bryophytina</taxon>
        <taxon>Bryopsida</taxon>
        <taxon>Dicranidae</taxon>
        <taxon>Pseudoditrichales</taxon>
        <taxon>Ditrichaceae</taxon>
        <taxon>Ceratodon</taxon>
    </lineage>
</organism>
<dbReference type="Gene3D" id="3.40.1170.60">
    <property type="match status" value="1"/>
</dbReference>
<keyword evidence="6" id="KW-0808">Transferase</keyword>
<dbReference type="Gene3D" id="3.30.1490.100">
    <property type="entry name" value="DNA polymerase, Y-family, little finger domain"/>
    <property type="match status" value="1"/>
</dbReference>
<dbReference type="GO" id="GO:0005634">
    <property type="term" value="C:nucleus"/>
    <property type="evidence" value="ECO:0007669"/>
    <property type="project" value="UniProtKB-SubCell"/>
</dbReference>
<evidence type="ECO:0000313" key="16">
    <source>
        <dbReference type="EMBL" id="KAG0553321.1"/>
    </source>
</evidence>
<dbReference type="GO" id="GO:0003684">
    <property type="term" value="F:damaged DNA binding"/>
    <property type="evidence" value="ECO:0007669"/>
    <property type="project" value="InterPro"/>
</dbReference>
<dbReference type="PANTHER" id="PTHR45873">
    <property type="entry name" value="DNA POLYMERASE ETA"/>
    <property type="match status" value="1"/>
</dbReference>
<dbReference type="EMBL" id="CM026433">
    <property type="protein sequence ID" value="KAG0553321.1"/>
    <property type="molecule type" value="Genomic_DNA"/>
</dbReference>
<dbReference type="PROSITE" id="PS50173">
    <property type="entry name" value="UMUC"/>
    <property type="match status" value="1"/>
</dbReference>
<keyword evidence="7" id="KW-0548">Nucleotidyltransferase</keyword>
<sequence>MPVARPDSGDTRVIAHLDLDCFYVQVEQRKRPELRGKPVGVVQYNPWKGGGLIAVSYEARKCGVLRCMRGDDAKKICPDIELVKTPWADGHAPLNWYRDAGTEVVTVLSRAGVCERASIDEVYLDITEAAAARLLKDFPFTIDSLSDEARKTRILGLAEDGEIAMTAADWLCQKDSPRCDALLACGAIIVAELREAVLAETQFTCSAGIGHNKMLAKLTSGMHKPAQQTVIPASYVSTLLASLPLKKIGGLGGKLGKSLQEDLGVKTPGELLPFSQLKLQELYGANTGAWLWHIARGKNGDEVQGRVLTKSHSCSRAFPGPKALTSMTSVMHWLGELSDRLQEQLDLDLEMHNRKAKLLVLHAAVHLRGASQPAKKFSSKSCPLRYGKEKILADVRSLFERGLRDFCPLNKSLSPVKGSGRNSCNWAVTLISIGANDISAIPTGVNSITSFFAAPTHSHLPGRRSRVEHFQVSEEFETGASSRTPSSNDPENMTSFFSDDIINDEVTGILQPCSSEEPASYRNLFAVDDDKNSDADIKCTPAIESISSPVRRKSHFQLFESDSRNSVLNRCIRGDGSGNPCEDLEPTLIQCSPVEHPTSVSSELETCSAININSQHADLKLEDGCRSDVRSNTRELECSREADEKSSRAVQLGLAFASKASTSERQNPPITGTKATLVPKLKELWQRNVATQAQSSVKRGASNWEYKQEEIDEVVLAQLPVEIQQELRSSLKLNRPLRPSKRTSISDFFPSAK</sequence>
<dbReference type="EC" id="2.7.7.7" evidence="5"/>
<evidence type="ECO:0000256" key="12">
    <source>
        <dbReference type="ARBA" id="ARBA00023242"/>
    </source>
</evidence>
<dbReference type="PANTHER" id="PTHR45873:SF1">
    <property type="entry name" value="DNA POLYMERASE ETA"/>
    <property type="match status" value="1"/>
</dbReference>
<dbReference type="Gene3D" id="3.30.70.270">
    <property type="match status" value="1"/>
</dbReference>
<dbReference type="GO" id="GO:0003887">
    <property type="term" value="F:DNA-directed DNA polymerase activity"/>
    <property type="evidence" value="ECO:0007669"/>
    <property type="project" value="UniProtKB-EC"/>
</dbReference>
<keyword evidence="17" id="KW-1185">Reference proteome</keyword>
<comment type="similarity">
    <text evidence="4">Belongs to the DNA polymerase type-Y family.</text>
</comment>
<keyword evidence="8" id="KW-0479">Metal-binding</keyword>
<dbReference type="Pfam" id="PF00817">
    <property type="entry name" value="IMS"/>
    <property type="match status" value="1"/>
</dbReference>
<reference evidence="16" key="1">
    <citation type="submission" date="2020-06" db="EMBL/GenBank/DDBJ databases">
        <title>WGS assembly of Ceratodon purpureus strain R40.</title>
        <authorList>
            <person name="Carey S.B."/>
            <person name="Jenkins J."/>
            <person name="Shu S."/>
            <person name="Lovell J.T."/>
            <person name="Sreedasyam A."/>
            <person name="Maumus F."/>
            <person name="Tiley G.P."/>
            <person name="Fernandez-Pozo N."/>
            <person name="Barry K."/>
            <person name="Chen C."/>
            <person name="Wang M."/>
            <person name="Lipzen A."/>
            <person name="Daum C."/>
            <person name="Saski C.A."/>
            <person name="Payton A.C."/>
            <person name="Mcbreen J.C."/>
            <person name="Conrad R.E."/>
            <person name="Kollar L.M."/>
            <person name="Olsson S."/>
            <person name="Huttunen S."/>
            <person name="Landis J.B."/>
            <person name="Wickett N.J."/>
            <person name="Johnson M.G."/>
            <person name="Rensing S.A."/>
            <person name="Grimwood J."/>
            <person name="Schmutz J."/>
            <person name="Mcdaniel S.F."/>
        </authorList>
    </citation>
    <scope>NUCLEOTIDE SEQUENCE</scope>
    <source>
        <strain evidence="16">R40</strain>
    </source>
</reference>
<dbReference type="FunFam" id="1.10.150.20:FF:000014">
    <property type="entry name" value="Polymerase (DNA directed), eta"/>
    <property type="match status" value="1"/>
</dbReference>
<evidence type="ECO:0000259" key="15">
    <source>
        <dbReference type="PROSITE" id="PS50173"/>
    </source>
</evidence>
<dbReference type="FunFam" id="3.40.1170.60:FF:000003">
    <property type="entry name" value="DNA polymerase eta"/>
    <property type="match status" value="1"/>
</dbReference>
<keyword evidence="10" id="KW-0460">Magnesium</keyword>
<evidence type="ECO:0000256" key="4">
    <source>
        <dbReference type="ARBA" id="ARBA00010945"/>
    </source>
</evidence>
<evidence type="ECO:0000313" key="17">
    <source>
        <dbReference type="Proteomes" id="UP000822688"/>
    </source>
</evidence>
<dbReference type="Gene3D" id="1.10.150.20">
    <property type="entry name" value="5' to 3' exonuclease, C-terminal subdomain"/>
    <property type="match status" value="1"/>
</dbReference>
<dbReference type="AlphaFoldDB" id="A0A8T0G328"/>
<dbReference type="GO" id="GO:0046872">
    <property type="term" value="F:metal ion binding"/>
    <property type="evidence" value="ECO:0007669"/>
    <property type="project" value="UniProtKB-KW"/>
</dbReference>
<comment type="cofactor">
    <cofactor evidence="2">
        <name>Mg(2+)</name>
        <dbReference type="ChEBI" id="CHEBI:18420"/>
    </cofactor>
</comment>
<evidence type="ECO:0000256" key="3">
    <source>
        <dbReference type="ARBA" id="ARBA00004123"/>
    </source>
</evidence>
<dbReference type="InterPro" id="IPR036775">
    <property type="entry name" value="DNA_pol_Y-fam_lit_finger_sf"/>
</dbReference>
<dbReference type="GO" id="GO:0035861">
    <property type="term" value="C:site of double-strand break"/>
    <property type="evidence" value="ECO:0007669"/>
    <property type="project" value="TreeGrafter"/>
</dbReference>
<evidence type="ECO:0000256" key="5">
    <source>
        <dbReference type="ARBA" id="ARBA00012417"/>
    </source>
</evidence>
<dbReference type="Pfam" id="PF21704">
    <property type="entry name" value="POLH-Rev1_HhH"/>
    <property type="match status" value="1"/>
</dbReference>
<evidence type="ECO:0000256" key="9">
    <source>
        <dbReference type="ARBA" id="ARBA00022763"/>
    </source>
</evidence>
<dbReference type="GO" id="GO:0005657">
    <property type="term" value="C:replication fork"/>
    <property type="evidence" value="ECO:0007669"/>
    <property type="project" value="TreeGrafter"/>
</dbReference>
<gene>
    <name evidence="16" type="ORF">KC19_12G002200</name>
</gene>
<evidence type="ECO:0000256" key="2">
    <source>
        <dbReference type="ARBA" id="ARBA00001946"/>
    </source>
</evidence>
<dbReference type="GO" id="GO:0042276">
    <property type="term" value="P:error-prone translesion synthesis"/>
    <property type="evidence" value="ECO:0007669"/>
    <property type="project" value="TreeGrafter"/>
</dbReference>
<proteinExistence type="inferred from homology"/>